<dbReference type="STRING" id="1122938.SAMN05660772_00193"/>
<dbReference type="InterPro" id="IPR001387">
    <property type="entry name" value="Cro/C1-type_HTH"/>
</dbReference>
<dbReference type="Gene3D" id="1.10.260.40">
    <property type="entry name" value="lambda repressor-like DNA-binding domains"/>
    <property type="match status" value="1"/>
</dbReference>
<reference evidence="3" key="1">
    <citation type="submission" date="2017-04" db="EMBL/GenBank/DDBJ databases">
        <authorList>
            <person name="Varghese N."/>
            <person name="Submissions S."/>
        </authorList>
    </citation>
    <scope>NUCLEOTIDE SEQUENCE [LARGE SCALE GENOMIC DNA]</scope>
    <source>
        <strain evidence="3">DSM 23072</strain>
    </source>
</reference>
<gene>
    <name evidence="2" type="ORF">SAMN05660772_00193</name>
</gene>
<accession>A0A1W1UC21</accession>
<dbReference type="SUPFAM" id="SSF47413">
    <property type="entry name" value="lambda repressor-like DNA-binding domains"/>
    <property type="match status" value="1"/>
</dbReference>
<evidence type="ECO:0000313" key="2">
    <source>
        <dbReference type="EMBL" id="SMB78636.1"/>
    </source>
</evidence>
<dbReference type="InterPro" id="IPR013430">
    <property type="entry name" value="Toxin_antidote_HigA"/>
</dbReference>
<keyword evidence="1" id="KW-0238">DNA-binding</keyword>
<evidence type="ECO:0000313" key="3">
    <source>
        <dbReference type="Proteomes" id="UP000192408"/>
    </source>
</evidence>
<evidence type="ECO:0000256" key="1">
    <source>
        <dbReference type="ARBA" id="ARBA00023125"/>
    </source>
</evidence>
<dbReference type="InterPro" id="IPR010982">
    <property type="entry name" value="Lambda_DNA-bd_dom_sf"/>
</dbReference>
<dbReference type="NCBIfam" id="TIGR02607">
    <property type="entry name" value="antidote_HigA"/>
    <property type="match status" value="1"/>
</dbReference>
<dbReference type="PANTHER" id="PTHR36924">
    <property type="entry name" value="ANTITOXIN HIGA-1"/>
    <property type="match status" value="1"/>
</dbReference>
<proteinExistence type="predicted"/>
<dbReference type="PANTHER" id="PTHR36924:SF1">
    <property type="entry name" value="ANTITOXIN HIGA-1"/>
    <property type="match status" value="1"/>
</dbReference>
<sequence length="100" mass="11107">MNIRKPTHPGAILREDVLPELQMSITDFAAHLGFARETISRILHEKAPVSANLAYRLELAGVSNADLWLKLQAAYDIWQLKTSPLPLQIKPLNLAAPLTV</sequence>
<name>A0A1W1UC21_9PAST</name>
<keyword evidence="3" id="KW-1185">Reference proteome</keyword>
<dbReference type="CDD" id="cd00093">
    <property type="entry name" value="HTH_XRE"/>
    <property type="match status" value="1"/>
</dbReference>
<dbReference type="GO" id="GO:0003677">
    <property type="term" value="F:DNA binding"/>
    <property type="evidence" value="ECO:0007669"/>
    <property type="project" value="UniProtKB-KW"/>
</dbReference>
<protein>
    <submittedName>
        <fullName evidence="2">Addiction module antidote protein, HigA family</fullName>
    </submittedName>
</protein>
<dbReference type="RefSeq" id="WP_084255662.1">
    <property type="nucleotide sequence ID" value="NZ_FWWV01000001.1"/>
</dbReference>
<organism evidence="2 3">
    <name type="scientific">Pasteurella testudinis DSM 23072</name>
    <dbReference type="NCBI Taxonomy" id="1122938"/>
    <lineage>
        <taxon>Bacteria</taxon>
        <taxon>Pseudomonadati</taxon>
        <taxon>Pseudomonadota</taxon>
        <taxon>Gammaproteobacteria</taxon>
        <taxon>Pasteurellales</taxon>
        <taxon>Pasteurellaceae</taxon>
        <taxon>Pasteurella</taxon>
    </lineage>
</organism>
<dbReference type="EMBL" id="FWWV01000001">
    <property type="protein sequence ID" value="SMB78636.1"/>
    <property type="molecule type" value="Genomic_DNA"/>
</dbReference>
<dbReference type="Proteomes" id="UP000192408">
    <property type="component" value="Unassembled WGS sequence"/>
</dbReference>
<dbReference type="AlphaFoldDB" id="A0A1W1UC21"/>